<comment type="caution">
    <text evidence="1">The sequence shown here is derived from an EMBL/GenBank/DDBJ whole genome shotgun (WGS) entry which is preliminary data.</text>
</comment>
<keyword evidence="2" id="KW-1185">Reference proteome</keyword>
<proteinExistence type="predicted"/>
<dbReference type="Gene3D" id="2.120.10.30">
    <property type="entry name" value="TolB, C-terminal domain"/>
    <property type="match status" value="1"/>
</dbReference>
<dbReference type="PANTHER" id="PTHR31460">
    <property type="match status" value="1"/>
</dbReference>
<gene>
    <name evidence="1" type="ORF">GCM10012280_33820</name>
</gene>
<name>A0A917ZST4_9ACTN</name>
<dbReference type="SUPFAM" id="SSF63829">
    <property type="entry name" value="Calcium-dependent phosphotriesterase"/>
    <property type="match status" value="1"/>
</dbReference>
<evidence type="ECO:0000313" key="1">
    <source>
        <dbReference type="EMBL" id="GGO89782.1"/>
    </source>
</evidence>
<dbReference type="InterPro" id="IPR011042">
    <property type="entry name" value="6-blade_b-propeller_TolB-like"/>
</dbReference>
<accession>A0A917ZST4</accession>
<dbReference type="EMBL" id="BMMS01000013">
    <property type="protein sequence ID" value="GGO89782.1"/>
    <property type="molecule type" value="Genomic_DNA"/>
</dbReference>
<organism evidence="1 2">
    <name type="scientific">Wenjunlia tyrosinilytica</name>
    <dbReference type="NCBI Taxonomy" id="1544741"/>
    <lineage>
        <taxon>Bacteria</taxon>
        <taxon>Bacillati</taxon>
        <taxon>Actinomycetota</taxon>
        <taxon>Actinomycetes</taxon>
        <taxon>Kitasatosporales</taxon>
        <taxon>Streptomycetaceae</taxon>
        <taxon>Wenjunlia</taxon>
    </lineage>
</organism>
<reference evidence="1" key="1">
    <citation type="journal article" date="2014" name="Int. J. Syst. Evol. Microbiol.">
        <title>Complete genome sequence of Corynebacterium casei LMG S-19264T (=DSM 44701T), isolated from a smear-ripened cheese.</title>
        <authorList>
            <consortium name="US DOE Joint Genome Institute (JGI-PGF)"/>
            <person name="Walter F."/>
            <person name="Albersmeier A."/>
            <person name="Kalinowski J."/>
            <person name="Ruckert C."/>
        </authorList>
    </citation>
    <scope>NUCLEOTIDE SEQUENCE</scope>
    <source>
        <strain evidence="1">CGMCC 4.7201</strain>
    </source>
</reference>
<dbReference type="PANTHER" id="PTHR31460:SF3">
    <property type="entry name" value="MESOCENTIN"/>
    <property type="match status" value="1"/>
</dbReference>
<dbReference type="AlphaFoldDB" id="A0A917ZST4"/>
<dbReference type="InterPro" id="IPR053224">
    <property type="entry name" value="Sensory_adhesion_molecule"/>
</dbReference>
<evidence type="ECO:0000313" key="2">
    <source>
        <dbReference type="Proteomes" id="UP000641932"/>
    </source>
</evidence>
<reference evidence="1" key="2">
    <citation type="submission" date="2020-09" db="EMBL/GenBank/DDBJ databases">
        <authorList>
            <person name="Sun Q."/>
            <person name="Zhou Y."/>
        </authorList>
    </citation>
    <scope>NUCLEOTIDE SEQUENCE</scope>
    <source>
        <strain evidence="1">CGMCC 4.7201</strain>
    </source>
</reference>
<sequence>MAGSRGTGIATLCQGPPGGAKIGGMANYSVFLSRSAAAAALVAAVVLPAAVPAVAAPAQRGTSVATHAAAVIDGHAPSLHPEGIDYDPLRHRFVVTSLRHGTVSVVDRDGSVRTLVDDPRNISTIGVRVDAARRRVLVAAADPGVGERTSPATQGHTAVVAAYSLDDGHELFRTDLAALLPGENHFANDIAIAGDGTAYVTDSFSPTVYRVDRGGRATVLAHDERLRASAGFGANGIVLSPRGFLIVGKYDDGRIFRVDTKDGSVSEVALDKRLAGKDGFALRPDGSLVVVHNALGAPDGADKVTVLRADCDWTRARVTREVPWPDTAPTAAAVVGGQVRVLSGALDILLGGHGTADTFTIRRLP</sequence>
<protein>
    <submittedName>
        <fullName evidence="1">Gluconolaconase</fullName>
    </submittedName>
</protein>
<dbReference type="Proteomes" id="UP000641932">
    <property type="component" value="Unassembled WGS sequence"/>
</dbReference>